<feature type="transmembrane region" description="Helical" evidence="1">
    <location>
        <begin position="38"/>
        <end position="56"/>
    </location>
</feature>
<evidence type="ECO:0000313" key="3">
    <source>
        <dbReference type="Proteomes" id="UP001054902"/>
    </source>
</evidence>
<comment type="caution">
    <text evidence="2">The sequence shown here is derived from an EMBL/GenBank/DDBJ whole genome shotgun (WGS) entry which is preliminary data.</text>
</comment>
<dbReference type="InterPro" id="IPR027417">
    <property type="entry name" value="P-loop_NTPase"/>
</dbReference>
<keyword evidence="1" id="KW-0472">Membrane</keyword>
<evidence type="ECO:0000313" key="2">
    <source>
        <dbReference type="EMBL" id="GFH46277.1"/>
    </source>
</evidence>
<reference evidence="2 3" key="1">
    <citation type="journal article" date="2021" name="Sci. Rep.">
        <title>The genome of the diatom Chaetoceros tenuissimus carries an ancient integrated fragment of an extant virus.</title>
        <authorList>
            <person name="Hongo Y."/>
            <person name="Kimura K."/>
            <person name="Takaki Y."/>
            <person name="Yoshida Y."/>
            <person name="Baba S."/>
            <person name="Kobayashi G."/>
            <person name="Nagasaki K."/>
            <person name="Hano T."/>
            <person name="Tomaru Y."/>
        </authorList>
    </citation>
    <scope>NUCLEOTIDE SEQUENCE [LARGE SCALE GENOMIC DNA]</scope>
    <source>
        <strain evidence="2 3">NIES-3715</strain>
    </source>
</reference>
<proteinExistence type="predicted"/>
<gene>
    <name evidence="2" type="ORF">CTEN210_02751</name>
</gene>
<organism evidence="2 3">
    <name type="scientific">Chaetoceros tenuissimus</name>
    <dbReference type="NCBI Taxonomy" id="426638"/>
    <lineage>
        <taxon>Eukaryota</taxon>
        <taxon>Sar</taxon>
        <taxon>Stramenopiles</taxon>
        <taxon>Ochrophyta</taxon>
        <taxon>Bacillariophyta</taxon>
        <taxon>Coscinodiscophyceae</taxon>
        <taxon>Chaetocerotophycidae</taxon>
        <taxon>Chaetocerotales</taxon>
        <taxon>Chaetocerotaceae</taxon>
        <taxon>Chaetoceros</taxon>
    </lineage>
</organism>
<accession>A0AAD3H0M3</accession>
<keyword evidence="3" id="KW-1185">Reference proteome</keyword>
<dbReference type="Gene3D" id="3.40.50.300">
    <property type="entry name" value="P-loop containing nucleotide triphosphate hydrolases"/>
    <property type="match status" value="1"/>
</dbReference>
<dbReference type="EMBL" id="BLLK01000022">
    <property type="protein sequence ID" value="GFH46277.1"/>
    <property type="molecule type" value="Genomic_DNA"/>
</dbReference>
<dbReference type="Proteomes" id="UP001054902">
    <property type="component" value="Unassembled WGS sequence"/>
</dbReference>
<keyword evidence="1" id="KW-1133">Transmembrane helix</keyword>
<sequence length="378" mass="43530">MYTEVASNDKGDMIDIENAKIRIRNVTIWKYEDVLKKILFCSSFIVNIYLILLIAFQGSKHHNPIDKERQDNHTAIAILSKEESSQFEMTSNVVPLFNSINPYKDSWCPDAICNNNPLCQPCKQRYLFILSPGRAGSTSLLTTFNLLPNVRLSGENNDELFKAYEMIHNLYAKKHRYGTFFDEGKKQGGPWMHNIIQPQSLACASQKILSLINPPSHEYLSHVQTLRELEQHEDDTIIGAKMIRIQEGSWGVDDAVDYFKKHFPCAKYIVNNRDPKKVLDSRIKLHWVVQNRTYEEHLDSVKQEEHFLKSFAQGMGSNRAVFIDMDEWINDVGVLNDVIEWLGYKDCRLSRVKHDNDGGYKAEQDNLNPLVGGCKMVK</sequence>
<dbReference type="AlphaFoldDB" id="A0AAD3H0M3"/>
<keyword evidence="1" id="KW-0812">Transmembrane</keyword>
<dbReference type="SUPFAM" id="SSF52540">
    <property type="entry name" value="P-loop containing nucleoside triphosphate hydrolases"/>
    <property type="match status" value="1"/>
</dbReference>
<name>A0AAD3H0M3_9STRA</name>
<protein>
    <submittedName>
        <fullName evidence="2">Uncharacterized protein</fullName>
    </submittedName>
</protein>
<evidence type="ECO:0000256" key="1">
    <source>
        <dbReference type="SAM" id="Phobius"/>
    </source>
</evidence>